<evidence type="ECO:0000313" key="1">
    <source>
        <dbReference type="EMBL" id="QIZ72733.1"/>
    </source>
</evidence>
<dbReference type="RefSeq" id="WP_168570880.1">
    <property type="nucleotide sequence ID" value="NZ_CP051167.1"/>
</dbReference>
<sequence length="76" mass="8429">MNFKILAALGIFPEKKLEIAAIAPGAILKRFQFFESVLLVILARHRDRRRLSPNAIAARVRAIPSLKAATFPDNSS</sequence>
<protein>
    <submittedName>
        <fullName evidence="1">Uncharacterized protein</fullName>
    </submittedName>
</protein>
<proteinExistence type="predicted"/>
<accession>A0A6H1U3X8</accession>
<gene>
    <name evidence="1" type="ORF">HCG48_20810</name>
</gene>
<dbReference type="EMBL" id="CP051167">
    <property type="protein sequence ID" value="QIZ72733.1"/>
    <property type="molecule type" value="Genomic_DNA"/>
</dbReference>
<organism evidence="1 2">
    <name type="scientific">Oxynema aestuarii AP17</name>
    <dbReference type="NCBI Taxonomy" id="2064643"/>
    <lineage>
        <taxon>Bacteria</taxon>
        <taxon>Bacillati</taxon>
        <taxon>Cyanobacteriota</taxon>
        <taxon>Cyanophyceae</taxon>
        <taxon>Oscillatoriophycideae</taxon>
        <taxon>Oscillatoriales</taxon>
        <taxon>Oscillatoriaceae</taxon>
        <taxon>Oxynema</taxon>
        <taxon>Oxynema aestuarii</taxon>
    </lineage>
</organism>
<keyword evidence="2" id="KW-1185">Reference proteome</keyword>
<reference evidence="1 2" key="1">
    <citation type="submission" date="2020-04" db="EMBL/GenBank/DDBJ databases">
        <authorList>
            <person name="Basu S."/>
            <person name="Maruthanayagam V."/>
            <person name="Chakraborty S."/>
            <person name="Pramanik A."/>
            <person name="Mukherjee J."/>
            <person name="Brink B."/>
        </authorList>
    </citation>
    <scope>NUCLEOTIDE SEQUENCE [LARGE SCALE GENOMIC DNA]</scope>
    <source>
        <strain evidence="1 2">AP17</strain>
    </source>
</reference>
<dbReference type="KEGG" id="oxy:HCG48_20810"/>
<evidence type="ECO:0000313" key="2">
    <source>
        <dbReference type="Proteomes" id="UP000500857"/>
    </source>
</evidence>
<dbReference type="AlphaFoldDB" id="A0A6H1U3X8"/>
<dbReference type="Proteomes" id="UP000500857">
    <property type="component" value="Chromosome"/>
</dbReference>
<name>A0A6H1U3X8_9CYAN</name>